<protein>
    <submittedName>
        <fullName evidence="1">Uncharacterized protein</fullName>
    </submittedName>
</protein>
<reference evidence="2 3" key="3">
    <citation type="submission" date="2020-02" db="EMBL/GenBank/DDBJ databases">
        <title>Newly sequenced genome of strain CSTR1 showed variability in Candidatus Kuenenia stuttgartiensis genomes.</title>
        <authorList>
            <person name="Ding C."/>
            <person name="Adrian L."/>
        </authorList>
    </citation>
    <scope>NUCLEOTIDE SEQUENCE [LARGE SCALE GENOMIC DNA]</scope>
    <source>
        <strain evidence="2 3">CSTR1</strain>
    </source>
</reference>
<dbReference type="AlphaFoldDB" id="Q1Q6H3"/>
<dbReference type="EMBL" id="CT573071">
    <property type="protein sequence ID" value="CAJ73177.1"/>
    <property type="molecule type" value="Genomic_DNA"/>
</dbReference>
<evidence type="ECO:0000313" key="2">
    <source>
        <dbReference type="EMBL" id="QII13022.1"/>
    </source>
</evidence>
<proteinExistence type="predicted"/>
<evidence type="ECO:0000313" key="1">
    <source>
        <dbReference type="EMBL" id="CAJ73177.1"/>
    </source>
</evidence>
<dbReference type="Proteomes" id="UP000501926">
    <property type="component" value="Chromosome"/>
</dbReference>
<accession>Q1Q6H3</accession>
<reference evidence="1" key="1">
    <citation type="journal article" date="2006" name="Nature">
        <title>Deciphering the evolution and metabolism of an anammox bacterium from a community genome.</title>
        <authorList>
            <person name="Strous M."/>
            <person name="Pelletier E."/>
            <person name="Mangenot S."/>
            <person name="Rattei T."/>
            <person name="Lehner A."/>
            <person name="Taylor M.W."/>
            <person name="Horn M."/>
            <person name="Daims H."/>
            <person name="Bartol-Mavel D."/>
            <person name="Wincker P."/>
            <person name="Barbe V."/>
            <person name="Fonknechten N."/>
            <person name="Vallenet D."/>
            <person name="Segurens B."/>
            <person name="Schenowitz-Truong C."/>
            <person name="Medigue C."/>
            <person name="Collingro A."/>
            <person name="Snel B."/>
            <person name="Dutilh B.E."/>
            <person name="OpDenCamp H.J.M."/>
            <person name="vanDerDrift C."/>
            <person name="Cirpus I."/>
            <person name="vanDePas-Schoonen K.T."/>
            <person name="Harhangi H.R."/>
            <person name="vanNiftrik L."/>
            <person name="Schmid M."/>
            <person name="Keltjens J."/>
            <person name="vanDeVossenberg J."/>
            <person name="Kartal B."/>
            <person name="Meier H."/>
            <person name="Frishman D."/>
            <person name="Huynen M.A."/>
            <person name="Mewes H."/>
            <person name="Weissenbach J."/>
            <person name="Jetten M.S.M."/>
            <person name="Wagner M."/>
            <person name="LePaslier D."/>
        </authorList>
    </citation>
    <scope>NUCLEOTIDE SEQUENCE</scope>
</reference>
<sequence>MYFPLFSAKYLMVKYEILSTKYETNSKIQNPNEKTGFEHLKIEIWGNYSS</sequence>
<evidence type="ECO:0000313" key="3">
    <source>
        <dbReference type="Proteomes" id="UP000501926"/>
    </source>
</evidence>
<gene>
    <name evidence="2" type="ORF">KsCSTR_36440</name>
    <name evidence="1" type="ORF">kuste2431</name>
</gene>
<organism evidence="1">
    <name type="scientific">Kuenenia stuttgartiensis</name>
    <dbReference type="NCBI Taxonomy" id="174633"/>
    <lineage>
        <taxon>Bacteria</taxon>
        <taxon>Pseudomonadati</taxon>
        <taxon>Planctomycetota</taxon>
        <taxon>Candidatus Brocadiia</taxon>
        <taxon>Candidatus Brocadiales</taxon>
        <taxon>Candidatus Brocadiaceae</taxon>
        <taxon>Candidatus Kuenenia</taxon>
    </lineage>
</organism>
<reference evidence="1" key="2">
    <citation type="submission" date="2006-01" db="EMBL/GenBank/DDBJ databases">
        <authorList>
            <person name="Genoscope"/>
        </authorList>
    </citation>
    <scope>NUCLEOTIDE SEQUENCE</scope>
</reference>
<dbReference type="EMBL" id="CP049055">
    <property type="protein sequence ID" value="QII13022.1"/>
    <property type="molecule type" value="Genomic_DNA"/>
</dbReference>
<name>Q1Q6H3_KUEST</name>